<accession>A0AAV3PBR6</accession>
<evidence type="ECO:0000313" key="5">
    <source>
        <dbReference type="Proteomes" id="UP001454036"/>
    </source>
</evidence>
<protein>
    <submittedName>
        <fullName evidence="4">Uncharacterized protein</fullName>
    </submittedName>
</protein>
<organism evidence="4 5">
    <name type="scientific">Lithospermum erythrorhizon</name>
    <name type="common">Purple gromwell</name>
    <name type="synonym">Lithospermum officinale var. erythrorhizon</name>
    <dbReference type="NCBI Taxonomy" id="34254"/>
    <lineage>
        <taxon>Eukaryota</taxon>
        <taxon>Viridiplantae</taxon>
        <taxon>Streptophyta</taxon>
        <taxon>Embryophyta</taxon>
        <taxon>Tracheophyta</taxon>
        <taxon>Spermatophyta</taxon>
        <taxon>Magnoliopsida</taxon>
        <taxon>eudicotyledons</taxon>
        <taxon>Gunneridae</taxon>
        <taxon>Pentapetalae</taxon>
        <taxon>asterids</taxon>
        <taxon>lamiids</taxon>
        <taxon>Boraginales</taxon>
        <taxon>Boraginaceae</taxon>
        <taxon>Boraginoideae</taxon>
        <taxon>Lithospermeae</taxon>
        <taxon>Lithospermum</taxon>
    </lineage>
</organism>
<comment type="caution">
    <text evidence="4">The sequence shown here is derived from an EMBL/GenBank/DDBJ whole genome shotgun (WGS) entry which is preliminary data.</text>
</comment>
<gene>
    <name evidence="4" type="ORF">LIER_08340</name>
</gene>
<feature type="chain" id="PRO_5043539700" evidence="3">
    <location>
        <begin position="20"/>
        <end position="156"/>
    </location>
</feature>
<name>A0AAV3PBR6_LITER</name>
<evidence type="ECO:0000256" key="1">
    <source>
        <dbReference type="ARBA" id="ARBA00010049"/>
    </source>
</evidence>
<sequence length="156" mass="17270">MARFIAFLVLCLLPAIVSAGPFHLTGKCYCDTCRVGYETEASIYLSDINVKLDCKSNDEPDARITYTDSATTDKTGTYNFIVNKDLGDDACEVVLVSSPHSECNVPNVGRDRARVILTRDNGMVSDKRFANNLGFFKRVPLASCPQLLQKYEDSEV</sequence>
<keyword evidence="2" id="KW-1015">Disulfide bond</keyword>
<dbReference type="EMBL" id="BAABME010001346">
    <property type="protein sequence ID" value="GAA0149074.1"/>
    <property type="molecule type" value="Genomic_DNA"/>
</dbReference>
<dbReference type="InterPro" id="IPR006041">
    <property type="entry name" value="Pollen_Ole_e1_allergen"/>
</dbReference>
<keyword evidence="3" id="KW-0732">Signal</keyword>
<feature type="signal peptide" evidence="3">
    <location>
        <begin position="1"/>
        <end position="19"/>
    </location>
</feature>
<evidence type="ECO:0000256" key="2">
    <source>
        <dbReference type="ARBA" id="ARBA00023157"/>
    </source>
</evidence>
<dbReference type="AlphaFoldDB" id="A0AAV3PBR6"/>
<dbReference type="Pfam" id="PF01190">
    <property type="entry name" value="Pollen_Ole_e_1"/>
    <property type="match status" value="1"/>
</dbReference>
<reference evidence="4 5" key="1">
    <citation type="submission" date="2024-01" db="EMBL/GenBank/DDBJ databases">
        <title>The complete chloroplast genome sequence of Lithospermum erythrorhizon: insights into the phylogenetic relationship among Boraginaceae species and the maternal lineages of purple gromwells.</title>
        <authorList>
            <person name="Okada T."/>
            <person name="Watanabe K."/>
        </authorList>
    </citation>
    <scope>NUCLEOTIDE SEQUENCE [LARGE SCALE GENOMIC DNA]</scope>
</reference>
<dbReference type="PANTHER" id="PTHR31614">
    <property type="entry name" value="PROTEIN DOWNSTREAM OF FLC-RELATED"/>
    <property type="match status" value="1"/>
</dbReference>
<evidence type="ECO:0000313" key="4">
    <source>
        <dbReference type="EMBL" id="GAA0149074.1"/>
    </source>
</evidence>
<dbReference type="Proteomes" id="UP001454036">
    <property type="component" value="Unassembled WGS sequence"/>
</dbReference>
<keyword evidence="5" id="KW-1185">Reference proteome</keyword>
<comment type="similarity">
    <text evidence="1">Belongs to the Ole e I family.</text>
</comment>
<evidence type="ECO:0000256" key="3">
    <source>
        <dbReference type="SAM" id="SignalP"/>
    </source>
</evidence>
<proteinExistence type="inferred from homology"/>
<dbReference type="PANTHER" id="PTHR31614:SF5">
    <property type="entry name" value="ALLERGEN-LIKE PROTEIN BRSN20"/>
    <property type="match status" value="1"/>
</dbReference>